<keyword evidence="4 7" id="KW-0931">ER-Golgi transport</keyword>
<dbReference type="SMART" id="SM01399">
    <property type="entry name" value="Sybindin"/>
    <property type="match status" value="1"/>
</dbReference>
<keyword evidence="2 7" id="KW-0813">Transport</keyword>
<gene>
    <name evidence="8" type="ORF">TPC1_12239</name>
</gene>
<dbReference type="Gene3D" id="3.30.450.70">
    <property type="match status" value="1"/>
</dbReference>
<feature type="non-terminal residue" evidence="8">
    <location>
        <position position="129"/>
    </location>
</feature>
<dbReference type="InterPro" id="IPR007233">
    <property type="entry name" value="TRAPPC"/>
</dbReference>
<name>A0A146KH15_9EUKA</name>
<feature type="non-terminal residue" evidence="8">
    <location>
        <position position="1"/>
    </location>
</feature>
<evidence type="ECO:0000256" key="3">
    <source>
        <dbReference type="ARBA" id="ARBA00022824"/>
    </source>
</evidence>
<evidence type="ECO:0000256" key="5">
    <source>
        <dbReference type="ARBA" id="ARBA00023034"/>
    </source>
</evidence>
<evidence type="ECO:0000256" key="4">
    <source>
        <dbReference type="ARBA" id="ARBA00022892"/>
    </source>
</evidence>
<dbReference type="SUPFAM" id="SSF64356">
    <property type="entry name" value="SNARE-like"/>
    <property type="match status" value="1"/>
</dbReference>
<dbReference type="GO" id="GO:0006888">
    <property type="term" value="P:endoplasmic reticulum to Golgi vesicle-mediated transport"/>
    <property type="evidence" value="ECO:0007669"/>
    <property type="project" value="UniProtKB-UniRule"/>
</dbReference>
<dbReference type="AlphaFoldDB" id="A0A146KH15"/>
<evidence type="ECO:0000256" key="7">
    <source>
        <dbReference type="RuleBase" id="RU366065"/>
    </source>
</evidence>
<dbReference type="InterPro" id="IPR011012">
    <property type="entry name" value="Longin-like_dom_sf"/>
</dbReference>
<protein>
    <recommendedName>
        <fullName evidence="7">Trafficking protein particle complex subunit</fullName>
    </recommendedName>
</protein>
<evidence type="ECO:0000256" key="1">
    <source>
        <dbReference type="ARBA" id="ARBA00004555"/>
    </source>
</evidence>
<evidence type="ECO:0000313" key="8">
    <source>
        <dbReference type="EMBL" id="JAP94925.1"/>
    </source>
</evidence>
<sequence length="129" mass="14802">YIVSDTGSLMYYKSNINSENHEPITTGSTLFSLASLTKTMQPNNQESTQGIVTIKSCKRQWYAYATYTNIQFYIDIPNNISIGKNEVIEKMKDIYKLYAEYVLRNPSSTMGQPIKAIKFDQRIIPILEN</sequence>
<evidence type="ECO:0000256" key="2">
    <source>
        <dbReference type="ARBA" id="ARBA00022448"/>
    </source>
</evidence>
<dbReference type="Pfam" id="PF04099">
    <property type="entry name" value="Sybindin"/>
    <property type="match status" value="1"/>
</dbReference>
<dbReference type="GO" id="GO:0030008">
    <property type="term" value="C:TRAPP complex"/>
    <property type="evidence" value="ECO:0007669"/>
    <property type="project" value="UniProtKB-UniRule"/>
</dbReference>
<dbReference type="PANTHER" id="PTHR23249">
    <property type="entry name" value="TRAFFICKING PROTEIN PARTICLE COMPLEX SUBUNIT"/>
    <property type="match status" value="1"/>
</dbReference>
<keyword evidence="3 7" id="KW-0256">Endoplasmic reticulum</keyword>
<accession>A0A146KH15</accession>
<comment type="subunit">
    <text evidence="7">Part of the multisubunit transport protein particle (TRAPP) complex.</text>
</comment>
<reference evidence="8" key="1">
    <citation type="submission" date="2015-07" db="EMBL/GenBank/DDBJ databases">
        <title>Adaptation to a free-living lifestyle via gene acquisitions in the diplomonad Trepomonas sp. PC1.</title>
        <authorList>
            <person name="Xu F."/>
            <person name="Jerlstrom-Hultqvist J."/>
            <person name="Kolisko M."/>
            <person name="Simpson A.G.B."/>
            <person name="Roger A.J."/>
            <person name="Svard S.G."/>
            <person name="Andersson J.O."/>
        </authorList>
    </citation>
    <scope>NUCLEOTIDE SEQUENCE</scope>
    <source>
        <strain evidence="8">PC1</strain>
    </source>
</reference>
<comment type="similarity">
    <text evidence="6">Belongs to the TRAPP small subunits family. TRAPPC4 subfamily.</text>
</comment>
<dbReference type="PANTHER" id="PTHR23249:SF15">
    <property type="entry name" value="TRAFFICKING PROTEIN PARTICLE COMPLEX SUBUNIT 4"/>
    <property type="match status" value="1"/>
</dbReference>
<dbReference type="GO" id="GO:0005783">
    <property type="term" value="C:endoplasmic reticulum"/>
    <property type="evidence" value="ECO:0007669"/>
    <property type="project" value="UniProtKB-SubCell"/>
</dbReference>
<keyword evidence="5 7" id="KW-0333">Golgi apparatus</keyword>
<dbReference type="EMBL" id="GDID01001681">
    <property type="protein sequence ID" value="JAP94925.1"/>
    <property type="molecule type" value="Transcribed_RNA"/>
</dbReference>
<proteinExistence type="inferred from homology"/>
<organism evidence="8">
    <name type="scientific">Trepomonas sp. PC1</name>
    <dbReference type="NCBI Taxonomy" id="1076344"/>
    <lineage>
        <taxon>Eukaryota</taxon>
        <taxon>Metamonada</taxon>
        <taxon>Diplomonadida</taxon>
        <taxon>Hexamitidae</taxon>
        <taxon>Hexamitinae</taxon>
        <taxon>Trepomonas</taxon>
    </lineage>
</organism>
<dbReference type="GO" id="GO:0005794">
    <property type="term" value="C:Golgi apparatus"/>
    <property type="evidence" value="ECO:0007669"/>
    <property type="project" value="UniProtKB-SubCell"/>
</dbReference>
<evidence type="ECO:0000256" key="6">
    <source>
        <dbReference type="ARBA" id="ARBA00038179"/>
    </source>
</evidence>
<comment type="subcellular location">
    <subcellularLocation>
        <location evidence="7">Endoplasmic reticulum</location>
    </subcellularLocation>
    <subcellularLocation>
        <location evidence="7">Golgi apparatus</location>
        <location evidence="7">cis-Golgi network</location>
    </subcellularLocation>
    <subcellularLocation>
        <location evidence="1">Golgi apparatus</location>
    </subcellularLocation>
</comment>